<proteinExistence type="predicted"/>
<accession>A0AAD1USJ9</accession>
<feature type="region of interest" description="Disordered" evidence="1">
    <location>
        <begin position="124"/>
        <end position="145"/>
    </location>
</feature>
<organism evidence="2 3">
    <name type="scientific">Euplotes crassus</name>
    <dbReference type="NCBI Taxonomy" id="5936"/>
    <lineage>
        <taxon>Eukaryota</taxon>
        <taxon>Sar</taxon>
        <taxon>Alveolata</taxon>
        <taxon>Ciliophora</taxon>
        <taxon>Intramacronucleata</taxon>
        <taxon>Spirotrichea</taxon>
        <taxon>Hypotrichia</taxon>
        <taxon>Euplotida</taxon>
        <taxon>Euplotidae</taxon>
        <taxon>Moneuplotes</taxon>
    </lineage>
</organism>
<evidence type="ECO:0000256" key="1">
    <source>
        <dbReference type="SAM" id="MobiDB-lite"/>
    </source>
</evidence>
<dbReference type="Proteomes" id="UP001295684">
    <property type="component" value="Unassembled WGS sequence"/>
</dbReference>
<feature type="compositionally biased region" description="Polar residues" evidence="1">
    <location>
        <begin position="1"/>
        <end position="27"/>
    </location>
</feature>
<reference evidence="2" key="1">
    <citation type="submission" date="2023-07" db="EMBL/GenBank/DDBJ databases">
        <authorList>
            <consortium name="AG Swart"/>
            <person name="Singh M."/>
            <person name="Singh A."/>
            <person name="Seah K."/>
            <person name="Emmerich C."/>
        </authorList>
    </citation>
    <scope>NUCLEOTIDE SEQUENCE</scope>
    <source>
        <strain evidence="2">DP1</strain>
    </source>
</reference>
<protein>
    <submittedName>
        <fullName evidence="2">Uncharacterized protein</fullName>
    </submittedName>
</protein>
<feature type="region of interest" description="Disordered" evidence="1">
    <location>
        <begin position="1"/>
        <end position="97"/>
    </location>
</feature>
<keyword evidence="3" id="KW-1185">Reference proteome</keyword>
<dbReference type="EMBL" id="CAMPGE010011703">
    <property type="protein sequence ID" value="CAI2370515.1"/>
    <property type="molecule type" value="Genomic_DNA"/>
</dbReference>
<comment type="caution">
    <text evidence="2">The sequence shown here is derived from an EMBL/GenBank/DDBJ whole genome shotgun (WGS) entry which is preliminary data.</text>
</comment>
<gene>
    <name evidence="2" type="ORF">ECRASSUSDP1_LOCUS11828</name>
</gene>
<evidence type="ECO:0000313" key="2">
    <source>
        <dbReference type="EMBL" id="CAI2370515.1"/>
    </source>
</evidence>
<sequence>MAKDVPNNQNPSIELNSTLQSATNLNSVRRHKREISPYEERSKSNTSKINSYEELNERSKSKRALKIASTRSRTREIGNPAPQVYSYRHKKPNKPNKYSNIVIEKSKRDRNILNDFKSFIQSGNSELSQRRESSRYNLPRQPASKTQLGKVASLLTRNIPMSIGKSVGVDNITNKSSIIAERPMKFRKSTPRLEFLNKDRTPPRPKDQMKFALMDSSLGLTPDPIPRSKRKIFDKSSGVYGNFSVLDSLDKSIGMLNKNKNRSIIF</sequence>
<feature type="compositionally biased region" description="Basic and acidic residues" evidence="1">
    <location>
        <begin position="34"/>
        <end position="43"/>
    </location>
</feature>
<name>A0AAD1USJ9_EUPCR</name>
<evidence type="ECO:0000313" key="3">
    <source>
        <dbReference type="Proteomes" id="UP001295684"/>
    </source>
</evidence>
<dbReference type="AlphaFoldDB" id="A0AAD1USJ9"/>